<feature type="region of interest" description="Disordered" evidence="1">
    <location>
        <begin position="37"/>
        <end position="101"/>
    </location>
</feature>
<reference evidence="2" key="1">
    <citation type="submission" date="2021-09" db="EMBL/GenBank/DDBJ databases">
        <authorList>
            <person name="Martin H S."/>
        </authorList>
    </citation>
    <scope>NUCLEOTIDE SEQUENCE</scope>
</reference>
<organism evidence="2 3">
    <name type="scientific">Danaus chrysippus</name>
    <name type="common">African queen</name>
    <dbReference type="NCBI Taxonomy" id="151541"/>
    <lineage>
        <taxon>Eukaryota</taxon>
        <taxon>Metazoa</taxon>
        <taxon>Ecdysozoa</taxon>
        <taxon>Arthropoda</taxon>
        <taxon>Hexapoda</taxon>
        <taxon>Insecta</taxon>
        <taxon>Pterygota</taxon>
        <taxon>Neoptera</taxon>
        <taxon>Endopterygota</taxon>
        <taxon>Lepidoptera</taxon>
        <taxon>Glossata</taxon>
        <taxon>Ditrysia</taxon>
        <taxon>Papilionoidea</taxon>
        <taxon>Nymphalidae</taxon>
        <taxon>Danainae</taxon>
        <taxon>Danaini</taxon>
        <taxon>Danaina</taxon>
        <taxon>Danaus</taxon>
        <taxon>Anosia</taxon>
    </lineage>
</organism>
<gene>
    <name evidence="2" type="ORF">DCHRY22_LOCUS10932</name>
</gene>
<evidence type="ECO:0000256" key="1">
    <source>
        <dbReference type="SAM" id="MobiDB-lite"/>
    </source>
</evidence>
<dbReference type="AlphaFoldDB" id="A0A8J2W8Q1"/>
<feature type="compositionally biased region" description="Low complexity" evidence="1">
    <location>
        <begin position="90"/>
        <end position="101"/>
    </location>
</feature>
<keyword evidence="3" id="KW-1185">Reference proteome</keyword>
<accession>A0A8J2W8Q1</accession>
<proteinExistence type="predicted"/>
<protein>
    <submittedName>
        <fullName evidence="2">(African queen) hypothetical protein</fullName>
    </submittedName>
</protein>
<evidence type="ECO:0000313" key="3">
    <source>
        <dbReference type="Proteomes" id="UP000789524"/>
    </source>
</evidence>
<feature type="compositionally biased region" description="Low complexity" evidence="1">
    <location>
        <begin position="39"/>
        <end position="51"/>
    </location>
</feature>
<dbReference type="Proteomes" id="UP000789524">
    <property type="component" value="Unassembled WGS sequence"/>
</dbReference>
<dbReference type="EMBL" id="CAKASE010000073">
    <property type="protein sequence ID" value="CAG9574704.1"/>
    <property type="molecule type" value="Genomic_DNA"/>
</dbReference>
<comment type="caution">
    <text evidence="2">The sequence shown here is derived from an EMBL/GenBank/DDBJ whole genome shotgun (WGS) entry which is preliminary data.</text>
</comment>
<sequence>MAELLEYLKQDYPEALLNFASKTLAWIRPSNDASDMECEFASSEESFSGSEFESRGSDSEEDAAGFQPLVSRKKRAKASLIAPGDATEGSPRAASPRSPTP</sequence>
<evidence type="ECO:0000313" key="2">
    <source>
        <dbReference type="EMBL" id="CAG9574704.1"/>
    </source>
</evidence>
<name>A0A8J2W8Q1_9NEOP</name>